<feature type="region of interest" description="Disordered" evidence="1">
    <location>
        <begin position="39"/>
        <end position="124"/>
    </location>
</feature>
<dbReference type="PROSITE" id="PS51257">
    <property type="entry name" value="PROKAR_LIPOPROTEIN"/>
    <property type="match status" value="1"/>
</dbReference>
<evidence type="ECO:0000313" key="3">
    <source>
        <dbReference type="Proteomes" id="UP001240150"/>
    </source>
</evidence>
<evidence type="ECO:0000256" key="1">
    <source>
        <dbReference type="SAM" id="MobiDB-lite"/>
    </source>
</evidence>
<dbReference type="RefSeq" id="WP_284917507.1">
    <property type="nucleotide sequence ID" value="NZ_CP126980.1"/>
</dbReference>
<accession>A0ABY8WEF4</accession>
<feature type="compositionally biased region" description="Low complexity" evidence="1">
    <location>
        <begin position="59"/>
        <end position="69"/>
    </location>
</feature>
<organism evidence="2 3">
    <name type="scientific">Actinoplanes oblitus</name>
    <dbReference type="NCBI Taxonomy" id="3040509"/>
    <lineage>
        <taxon>Bacteria</taxon>
        <taxon>Bacillati</taxon>
        <taxon>Actinomycetota</taxon>
        <taxon>Actinomycetes</taxon>
        <taxon>Micromonosporales</taxon>
        <taxon>Micromonosporaceae</taxon>
        <taxon>Actinoplanes</taxon>
    </lineage>
</organism>
<evidence type="ECO:0000313" key="2">
    <source>
        <dbReference type="EMBL" id="WIM96214.1"/>
    </source>
</evidence>
<dbReference type="Proteomes" id="UP001240150">
    <property type="component" value="Chromosome"/>
</dbReference>
<gene>
    <name evidence="2" type="ORF">ACTOB_008385</name>
</gene>
<name>A0ABY8WEF4_9ACTN</name>
<proteinExistence type="predicted"/>
<sequence length="254" mass="26362">MRTTVGPLSPAVYWRRRAVVLGALLLGIIVWFVACSHEDDTSPNTKNASSSLPTPAPAKPSVSASPTPSGLLDSAPPGGQSYPDPDAAQSQQTLPGDDGGLLPTTAGGANGTGSNTNVNEPADGSCTDAEMLVTPVPATATIKRGAPLSITLKIKNVGTRTCTRDVGADPQELYLDQGAQTVWSSDKCSPARGSDVQSFPPGVEREWHITWNGRQSTTCSLSSAAGPAPEAGQYQLRSRLDQIRSKPVTVTITA</sequence>
<reference evidence="2 3" key="1">
    <citation type="submission" date="2023-06" db="EMBL/GenBank/DDBJ databases">
        <authorList>
            <person name="Yushchuk O."/>
            <person name="Binda E."/>
            <person name="Ruckert-Reed C."/>
            <person name="Fedorenko V."/>
            <person name="Kalinowski J."/>
            <person name="Marinelli F."/>
        </authorList>
    </citation>
    <scope>NUCLEOTIDE SEQUENCE [LARGE SCALE GENOMIC DNA]</scope>
    <source>
        <strain evidence="2 3">NRRL 3884</strain>
    </source>
</reference>
<keyword evidence="3" id="KW-1185">Reference proteome</keyword>
<feature type="compositionally biased region" description="Polar residues" evidence="1">
    <location>
        <begin position="42"/>
        <end position="52"/>
    </location>
</feature>
<dbReference type="EMBL" id="CP126980">
    <property type="protein sequence ID" value="WIM96214.1"/>
    <property type="molecule type" value="Genomic_DNA"/>
</dbReference>
<feature type="compositionally biased region" description="Low complexity" evidence="1">
    <location>
        <begin position="100"/>
        <end position="116"/>
    </location>
</feature>
<protein>
    <submittedName>
        <fullName evidence="2">Adhesin</fullName>
    </submittedName>
</protein>